<accession>A0A6N3X3G8</accession>
<reference evidence="1 2" key="1">
    <citation type="submission" date="2015-01" db="EMBL/GenBank/DDBJ databases">
        <title>Lifestyle Evolution in Cyanobacterial Symbionts of Sponges.</title>
        <authorList>
            <person name="Burgsdorf I."/>
            <person name="Slaby B.M."/>
            <person name="Handley K.M."/>
            <person name="Haber M."/>
            <person name="Blom J."/>
            <person name="Marshall C.W."/>
            <person name="Gilbert J.A."/>
            <person name="Hentschel U."/>
            <person name="Steindler L."/>
        </authorList>
    </citation>
    <scope>NUCLEOTIDE SEQUENCE [LARGE SCALE GENOMIC DNA]</scope>
    <source>
        <strain evidence="1">142</strain>
    </source>
</reference>
<evidence type="ECO:0000313" key="1">
    <source>
        <dbReference type="EMBL" id="KKZ14116.1"/>
    </source>
</evidence>
<comment type="caution">
    <text evidence="1">The sequence shown here is derived from an EMBL/GenBank/DDBJ whole genome shotgun (WGS) entry which is preliminary data.</text>
</comment>
<protein>
    <recommendedName>
        <fullName evidence="3">DUF4435 domain-containing protein</fullName>
    </recommendedName>
</protein>
<dbReference type="AlphaFoldDB" id="A0A6N3X3G8"/>
<gene>
    <name evidence="1" type="ORF">TH68_05685</name>
</gene>
<sequence length="294" mass="33521">MMVQVRTNIRPEETRTGGEHVLFVEGSLDQLVLRALLGNSLRVEVMGPSSYVRSAAEALASHHPRYYFLIDRDHHDDQFVEQSWTNFPNPDEGNILVWRRREIENYFLDPPFLVQSKFCRASEAAELERTLVRAALERVFLDAANLVISSIREEQKQTWIQHFTNPADFTSQEVAIERLISQEAFVERSEKVSAMLSNDELISRFKESLASMIGDGERLTYGKGQWIKMIRGKKVLPQLLNSGGFQVTDAKGKTLTGKEMEKEIVKELAVKDVDSRPSDLKKLQQLVRGRVAST</sequence>
<organism evidence="1 2">
    <name type="scientific">Candidatus Synechococcus spongiarum 142</name>
    <dbReference type="NCBI Taxonomy" id="1608213"/>
    <lineage>
        <taxon>Bacteria</taxon>
        <taxon>Bacillati</taxon>
        <taxon>Cyanobacteriota</taxon>
        <taxon>Cyanophyceae</taxon>
        <taxon>Synechococcales</taxon>
        <taxon>Synechococcaceae</taxon>
        <taxon>Synechococcus</taxon>
    </lineage>
</organism>
<evidence type="ECO:0008006" key="3">
    <source>
        <dbReference type="Google" id="ProtNLM"/>
    </source>
</evidence>
<dbReference type="Proteomes" id="UP000035054">
    <property type="component" value="Unassembled WGS sequence"/>
</dbReference>
<proteinExistence type="predicted"/>
<dbReference type="EMBL" id="JXUO01000187">
    <property type="protein sequence ID" value="KKZ14116.1"/>
    <property type="molecule type" value="Genomic_DNA"/>
</dbReference>
<name>A0A6N3X3G8_9SYNE</name>
<evidence type="ECO:0000313" key="2">
    <source>
        <dbReference type="Proteomes" id="UP000035054"/>
    </source>
</evidence>